<dbReference type="Proteomes" id="UP000469011">
    <property type="component" value="Unassembled WGS sequence"/>
</dbReference>
<name>A0A6N9T1S0_9HYPH</name>
<dbReference type="AlphaFoldDB" id="A0A6N9T1S0"/>
<dbReference type="EMBL" id="JAAAMG010000003">
    <property type="protein sequence ID" value="NDW03986.1"/>
    <property type="molecule type" value="Genomic_DNA"/>
</dbReference>
<feature type="chain" id="PRO_5026772452" evidence="1">
    <location>
        <begin position="37"/>
        <end position="233"/>
    </location>
</feature>
<proteinExistence type="predicted"/>
<evidence type="ECO:0000256" key="1">
    <source>
        <dbReference type="SAM" id="SignalP"/>
    </source>
</evidence>
<comment type="caution">
    <text evidence="2">The sequence shown here is derived from an EMBL/GenBank/DDBJ whole genome shotgun (WGS) entry which is preliminary data.</text>
</comment>
<keyword evidence="3" id="KW-1185">Reference proteome</keyword>
<dbReference type="RefSeq" id="WP_163461882.1">
    <property type="nucleotide sequence ID" value="NZ_JAAAMG010000003.1"/>
</dbReference>
<accession>A0A6N9T1S0</accession>
<feature type="signal peptide" evidence="1">
    <location>
        <begin position="1"/>
        <end position="36"/>
    </location>
</feature>
<protein>
    <submittedName>
        <fullName evidence="2">Uncharacterized protein</fullName>
    </submittedName>
</protein>
<organism evidence="2 3">
    <name type="scientific">Jiella pacifica</name>
    <dbReference type="NCBI Taxonomy" id="2696469"/>
    <lineage>
        <taxon>Bacteria</taxon>
        <taxon>Pseudomonadati</taxon>
        <taxon>Pseudomonadota</taxon>
        <taxon>Alphaproteobacteria</taxon>
        <taxon>Hyphomicrobiales</taxon>
        <taxon>Aurantimonadaceae</taxon>
        <taxon>Jiella</taxon>
    </lineage>
</organism>
<evidence type="ECO:0000313" key="3">
    <source>
        <dbReference type="Proteomes" id="UP000469011"/>
    </source>
</evidence>
<sequence>MTPCAVAKPFMAASNGAVRTLVCIGALFLSAQTAPAAEPIAVVFLYERSGPEVLPADGRPARSLLSEMAASLVSNAGDDGLASSSGGAIAVLDPDFFTAEALRDPAAEDGKIIAVLRQENASRSEKVDVLVRPSLQAFVAPREGGKPEEFDLHLRVDVSMRDVASGRPLGPPPTRKLLAMKDCGVPPDMACVQDFVAEAAGSLGREVGMKLSRQLAALLRPAAADVPATGNER</sequence>
<gene>
    <name evidence="2" type="ORF">GTK09_06045</name>
</gene>
<evidence type="ECO:0000313" key="2">
    <source>
        <dbReference type="EMBL" id="NDW03986.1"/>
    </source>
</evidence>
<reference evidence="2 3" key="1">
    <citation type="submission" date="2020-01" db="EMBL/GenBank/DDBJ databases">
        <title>Jiella pacifica sp. nov.</title>
        <authorList>
            <person name="Xue Z."/>
            <person name="Zhu S."/>
            <person name="Chen J."/>
            <person name="Yang J."/>
        </authorList>
    </citation>
    <scope>NUCLEOTIDE SEQUENCE [LARGE SCALE GENOMIC DNA]</scope>
    <source>
        <strain evidence="2 3">40Bstr34</strain>
    </source>
</reference>
<keyword evidence="1" id="KW-0732">Signal</keyword>